<reference evidence="1 2" key="1">
    <citation type="submission" date="2015-01" db="EMBL/GenBank/DDBJ databases">
        <title>Evolution of Trichinella species and genotypes.</title>
        <authorList>
            <person name="Korhonen P.K."/>
            <person name="Edoardo P."/>
            <person name="Giuseppe L.R."/>
            <person name="Gasser R.B."/>
        </authorList>
    </citation>
    <scope>NUCLEOTIDE SEQUENCE [LARGE SCALE GENOMIC DNA]</scope>
    <source>
        <strain evidence="1">ISS3</strain>
    </source>
</reference>
<organism evidence="1 2">
    <name type="scientific">Trichinella spiralis</name>
    <name type="common">Trichina worm</name>
    <dbReference type="NCBI Taxonomy" id="6334"/>
    <lineage>
        <taxon>Eukaryota</taxon>
        <taxon>Metazoa</taxon>
        <taxon>Ecdysozoa</taxon>
        <taxon>Nematoda</taxon>
        <taxon>Enoplea</taxon>
        <taxon>Dorylaimia</taxon>
        <taxon>Trichinellida</taxon>
        <taxon>Trichinellidae</taxon>
        <taxon>Trichinella</taxon>
    </lineage>
</organism>
<protein>
    <submittedName>
        <fullName evidence="1">Uncharacterized protein</fullName>
    </submittedName>
</protein>
<evidence type="ECO:0000313" key="2">
    <source>
        <dbReference type="Proteomes" id="UP000054776"/>
    </source>
</evidence>
<evidence type="ECO:0000313" key="1">
    <source>
        <dbReference type="EMBL" id="KRY36822.1"/>
    </source>
</evidence>
<sequence length="62" mass="7139">MIKAYNITHNKEAVRAVMRGKDKKNKLRIERAGRNINLLLSLVQSFETKCLQAAKCKTAEFF</sequence>
<dbReference type="AlphaFoldDB" id="A0A0V1BIV9"/>
<dbReference type="InParanoid" id="A0A0V1BIV9"/>
<dbReference type="Proteomes" id="UP000054776">
    <property type="component" value="Unassembled WGS sequence"/>
</dbReference>
<gene>
    <name evidence="1" type="ORF">T01_4468</name>
</gene>
<keyword evidence="2" id="KW-1185">Reference proteome</keyword>
<name>A0A0V1BIV9_TRISP</name>
<comment type="caution">
    <text evidence="1">The sequence shown here is derived from an EMBL/GenBank/DDBJ whole genome shotgun (WGS) entry which is preliminary data.</text>
</comment>
<proteinExistence type="predicted"/>
<accession>A0A0V1BIV9</accession>
<dbReference type="EMBL" id="JYDH01000039">
    <property type="protein sequence ID" value="KRY36822.1"/>
    <property type="molecule type" value="Genomic_DNA"/>
</dbReference>